<evidence type="ECO:0000256" key="7">
    <source>
        <dbReference type="ARBA" id="ARBA00023136"/>
    </source>
</evidence>
<proteinExistence type="inferred from homology"/>
<dbReference type="OrthoDB" id="9814124at2"/>
<feature type="domain" description="NAD-dependent epimerase/dehydratase" evidence="11">
    <location>
        <begin position="8"/>
        <end position="231"/>
    </location>
</feature>
<dbReference type="Gene3D" id="3.40.50.720">
    <property type="entry name" value="NAD(P)-binding Rossmann-like Domain"/>
    <property type="match status" value="1"/>
</dbReference>
<feature type="transmembrane region" description="Helical" evidence="10">
    <location>
        <begin position="415"/>
        <end position="434"/>
    </location>
</feature>
<evidence type="ECO:0000256" key="8">
    <source>
        <dbReference type="ARBA" id="ARBA00023157"/>
    </source>
</evidence>
<dbReference type="Pfam" id="PF07884">
    <property type="entry name" value="VKOR"/>
    <property type="match status" value="1"/>
</dbReference>
<gene>
    <name evidence="14" type="ORF">ETX26_07685</name>
</gene>
<evidence type="ECO:0000259" key="13">
    <source>
        <dbReference type="Pfam" id="PF07884"/>
    </source>
</evidence>
<name>A0A4Q2KMI0_9SPHN</name>
<feature type="transmembrane region" description="Helical" evidence="10">
    <location>
        <begin position="785"/>
        <end position="807"/>
    </location>
</feature>
<evidence type="ECO:0000256" key="6">
    <source>
        <dbReference type="ARBA" id="ARBA00023002"/>
    </source>
</evidence>
<organism evidence="14 15">
    <name type="scientific">Pelagerythrobacter rhizovicinus</name>
    <dbReference type="NCBI Taxonomy" id="2268576"/>
    <lineage>
        <taxon>Bacteria</taxon>
        <taxon>Pseudomonadati</taxon>
        <taxon>Pseudomonadota</taxon>
        <taxon>Alphaproteobacteria</taxon>
        <taxon>Sphingomonadales</taxon>
        <taxon>Erythrobacteraceae</taxon>
        <taxon>Pelagerythrobacter</taxon>
    </lineage>
</organism>
<keyword evidence="4" id="KW-0874">Quinone</keyword>
<feature type="transmembrane region" description="Helical" evidence="10">
    <location>
        <begin position="441"/>
        <end position="459"/>
    </location>
</feature>
<evidence type="ECO:0000256" key="10">
    <source>
        <dbReference type="SAM" id="Phobius"/>
    </source>
</evidence>
<protein>
    <submittedName>
        <fullName evidence="14">NAD-dependent epimerase/dehydratase family protein</fullName>
    </submittedName>
</protein>
<feature type="domain" description="SPW repeat-containing integral membrane" evidence="12">
    <location>
        <begin position="389"/>
        <end position="481"/>
    </location>
</feature>
<evidence type="ECO:0000256" key="5">
    <source>
        <dbReference type="ARBA" id="ARBA00022989"/>
    </source>
</evidence>
<dbReference type="InterPro" id="IPR001509">
    <property type="entry name" value="Epimerase_deHydtase"/>
</dbReference>
<accession>A0A4Q2KMI0</accession>
<dbReference type="Gene3D" id="1.20.1440.130">
    <property type="entry name" value="VKOR domain"/>
    <property type="match status" value="1"/>
</dbReference>
<dbReference type="Proteomes" id="UP000293623">
    <property type="component" value="Unassembled WGS sequence"/>
</dbReference>
<sequence length="826" mass="90953">MSRAKPLVLITGAAGNLGKSIAAALQDDYTVVGLDRAAEDDPFPIIEADLTSAEAVEDALEEVRERYGETIASVIHLAAYFDFTGEEHPLYRKLNVEGTRHLLRALSAFEVGQFLHASTMLVHRPGVPGKVIDEDWPIDPQWAYPRSKAEAERVIEEEAGDIPVAILRLAGVYDEETMVPTLAQQIARVYERDFQSYFYSGRRDAGQSMLHRQDMIEAVRRTVDRRADLPRRTALLIGEAEAIGYDPLQDEIGYLIHGQDDWPVLRLPKPVAAAGAWAQDKLEPVIPDMIDKGEQPFIKPFMVRMADDHYALDISRARALLGWEPRHRLKYELPAMIAKLKRDPLAWYRANGITPPDWLDEAAELGCDPTELRGRHESFVRREHARFRWAHFVNIGLGAWLLVQPPMINVVEPGLALLESALGAALIVFASLSLSARLQWARWVSAAIGMLIMAGPLLFWTPNAAAYLSDTLVGMLVFALSVATRPQPGVSPVAAQTGPDMPPGWNYNPSTWRQRLPIVAFAVLGLYISRWLAAYQMDQIPGVWEPFFAGSPADPQNGTEEIITSDVSEAFPVPDAGLGAVVYAIEIVTGAIGSRVRWRTMPWMVILFGILIVPLGIVSISFIIIQRIVIGTWSTLTLIAAAAMLIQIPYSLDELLASVQFLVRRARAGRNWLTVLFKGDTDEPGTNCAAAERREDEFGAPLGEIVRDMVSGGVNLPWNLALCAAIGVWLMFTRLTLGAEGGMANADHLIGALVLTVVSVAAAEVARVIRWLLVPLGATLFVTPWLWATNTEGAVASIACGVALIALSIRRGAIRNEYGNWSRFIR</sequence>
<dbReference type="InterPro" id="IPR050177">
    <property type="entry name" value="Lipid_A_modif_metabolic_enz"/>
</dbReference>
<keyword evidence="9" id="KW-0676">Redox-active center</keyword>
<keyword evidence="8" id="KW-1015">Disulfide bond</keyword>
<dbReference type="InterPro" id="IPR038354">
    <property type="entry name" value="VKOR_sf"/>
</dbReference>
<dbReference type="Pfam" id="PF03779">
    <property type="entry name" value="SPW"/>
    <property type="match status" value="1"/>
</dbReference>
<feature type="domain" description="Vitamin K epoxide reductase" evidence="13">
    <location>
        <begin position="517"/>
        <end position="651"/>
    </location>
</feature>
<feature type="transmembrane region" description="Helical" evidence="10">
    <location>
        <begin position="516"/>
        <end position="533"/>
    </location>
</feature>
<evidence type="ECO:0000256" key="4">
    <source>
        <dbReference type="ARBA" id="ARBA00022719"/>
    </source>
</evidence>
<keyword evidence="6" id="KW-0560">Oxidoreductase</keyword>
<dbReference type="PANTHER" id="PTHR43245">
    <property type="entry name" value="BIFUNCTIONAL POLYMYXIN RESISTANCE PROTEIN ARNA"/>
    <property type="match status" value="1"/>
</dbReference>
<evidence type="ECO:0000259" key="11">
    <source>
        <dbReference type="Pfam" id="PF01370"/>
    </source>
</evidence>
<dbReference type="GO" id="GO:0048038">
    <property type="term" value="F:quinone binding"/>
    <property type="evidence" value="ECO:0007669"/>
    <property type="project" value="UniProtKB-KW"/>
</dbReference>
<dbReference type="InterPro" id="IPR036291">
    <property type="entry name" value="NAD(P)-bd_dom_sf"/>
</dbReference>
<feature type="transmembrane region" description="Helical" evidence="10">
    <location>
        <begin position="716"/>
        <end position="737"/>
    </location>
</feature>
<evidence type="ECO:0000256" key="2">
    <source>
        <dbReference type="ARBA" id="ARBA00006214"/>
    </source>
</evidence>
<dbReference type="GO" id="GO:0016491">
    <property type="term" value="F:oxidoreductase activity"/>
    <property type="evidence" value="ECO:0007669"/>
    <property type="project" value="UniProtKB-KW"/>
</dbReference>
<reference evidence="14 15" key="1">
    <citation type="submission" date="2019-01" db="EMBL/GenBank/DDBJ databases">
        <title>Altererythrobacter rhizovicinus sp. nov., isolated from the rhizosphere soil of Haloxylon ammodendron.</title>
        <authorList>
            <person name="Li H.-P."/>
            <person name="Gou J.-Y."/>
            <person name="Yao D."/>
            <person name="Han Q.-Q."/>
            <person name="Shao K.-Z."/>
            <person name="Zhao Q."/>
            <person name="Zhang J.-L."/>
        </authorList>
    </citation>
    <scope>NUCLEOTIDE SEQUENCE [LARGE SCALE GENOMIC DNA]</scope>
    <source>
        <strain evidence="14 15">AY-3R</strain>
    </source>
</reference>
<dbReference type="AlphaFoldDB" id="A0A4Q2KMI0"/>
<comment type="caution">
    <text evidence="14">The sequence shown here is derived from an EMBL/GenBank/DDBJ whole genome shotgun (WGS) entry which is preliminary data.</text>
</comment>
<comment type="subcellular location">
    <subcellularLocation>
        <location evidence="1">Membrane</location>
        <topology evidence="1">Multi-pass membrane protein</topology>
    </subcellularLocation>
</comment>
<dbReference type="CDD" id="cd12919">
    <property type="entry name" value="VKOR_2"/>
    <property type="match status" value="1"/>
</dbReference>
<keyword evidence="7 10" id="KW-0472">Membrane</keyword>
<evidence type="ECO:0000313" key="14">
    <source>
        <dbReference type="EMBL" id="RXZ66545.1"/>
    </source>
</evidence>
<keyword evidence="15" id="KW-1185">Reference proteome</keyword>
<dbReference type="InterPro" id="IPR005530">
    <property type="entry name" value="SPW"/>
</dbReference>
<dbReference type="SUPFAM" id="SSF51735">
    <property type="entry name" value="NAD(P)-binding Rossmann-fold domains"/>
    <property type="match status" value="1"/>
</dbReference>
<evidence type="ECO:0000256" key="9">
    <source>
        <dbReference type="ARBA" id="ARBA00023284"/>
    </source>
</evidence>
<dbReference type="Pfam" id="PF01370">
    <property type="entry name" value="Epimerase"/>
    <property type="match status" value="1"/>
</dbReference>
<keyword evidence="3 10" id="KW-0812">Transmembrane</keyword>
<dbReference type="GO" id="GO:0016020">
    <property type="term" value="C:membrane"/>
    <property type="evidence" value="ECO:0007669"/>
    <property type="project" value="UniProtKB-SubCell"/>
</dbReference>
<evidence type="ECO:0000259" key="12">
    <source>
        <dbReference type="Pfam" id="PF03779"/>
    </source>
</evidence>
<evidence type="ECO:0000256" key="1">
    <source>
        <dbReference type="ARBA" id="ARBA00004141"/>
    </source>
</evidence>
<comment type="similarity">
    <text evidence="2">Belongs to the VKOR family.</text>
</comment>
<dbReference type="RefSeq" id="WP_129524007.1">
    <property type="nucleotide sequence ID" value="NZ_SDPV01000001.1"/>
</dbReference>
<feature type="transmembrane region" description="Helical" evidence="10">
    <location>
        <begin position="632"/>
        <end position="652"/>
    </location>
</feature>
<keyword evidence="5 10" id="KW-1133">Transmembrane helix</keyword>
<feature type="transmembrane region" description="Helical" evidence="10">
    <location>
        <begin position="749"/>
        <end position="773"/>
    </location>
</feature>
<dbReference type="EMBL" id="SDPV01000001">
    <property type="protein sequence ID" value="RXZ66545.1"/>
    <property type="molecule type" value="Genomic_DNA"/>
</dbReference>
<evidence type="ECO:0000256" key="3">
    <source>
        <dbReference type="ARBA" id="ARBA00022692"/>
    </source>
</evidence>
<dbReference type="InterPro" id="IPR012932">
    <property type="entry name" value="VKOR"/>
</dbReference>
<feature type="transmembrane region" description="Helical" evidence="10">
    <location>
        <begin position="603"/>
        <end position="625"/>
    </location>
</feature>
<evidence type="ECO:0000313" key="15">
    <source>
        <dbReference type="Proteomes" id="UP000293623"/>
    </source>
</evidence>